<evidence type="ECO:0000256" key="8">
    <source>
        <dbReference type="ARBA" id="ARBA00023114"/>
    </source>
</evidence>
<organism evidence="12">
    <name type="scientific">marine sediment metagenome</name>
    <dbReference type="NCBI Taxonomy" id="412755"/>
    <lineage>
        <taxon>unclassified sequences</taxon>
        <taxon>metagenomes</taxon>
        <taxon>ecological metagenomes</taxon>
    </lineage>
</organism>
<evidence type="ECO:0000256" key="5">
    <source>
        <dbReference type="ARBA" id="ARBA00022692"/>
    </source>
</evidence>
<accession>A0A0F9USS8</accession>
<evidence type="ECO:0000313" key="12">
    <source>
        <dbReference type="EMBL" id="KKN90532.1"/>
    </source>
</evidence>
<keyword evidence="8" id="KW-0626">Porin</keyword>
<gene>
    <name evidence="12" type="ORF">LCGC14_0226730</name>
</gene>
<dbReference type="GO" id="GO:0006811">
    <property type="term" value="P:monoatomic ion transport"/>
    <property type="evidence" value="ECO:0007669"/>
    <property type="project" value="UniProtKB-KW"/>
</dbReference>
<feature type="domain" description="Porin" evidence="11">
    <location>
        <begin position="13"/>
        <end position="365"/>
    </location>
</feature>
<evidence type="ECO:0000256" key="7">
    <source>
        <dbReference type="ARBA" id="ARBA00023065"/>
    </source>
</evidence>
<dbReference type="AlphaFoldDB" id="A0A0F9USS8"/>
<keyword evidence="6" id="KW-0732">Signal</keyword>
<comment type="subunit">
    <text evidence="2">Homotrimer.</text>
</comment>
<name>A0A0F9USS8_9ZZZZ</name>
<protein>
    <recommendedName>
        <fullName evidence="11">Porin domain-containing protein</fullName>
    </recommendedName>
</protein>
<keyword evidence="7" id="KW-0406">Ion transport</keyword>
<sequence>MNNKKSAYPLLTALTAAILSAPANAAITLYDQEGTTFSADGYVNAFYVQTDTDNIDDTLDRDQSRVKMGFLPNYIGFNMGKEMDGLTLGARSSFWVTINDSETNATSTGIDVRQFYGTVAGEWGEVLVGKDFGLFSRSNIFVDEFLSGYGQVSDTLGLVDGGGVSFGNIGTGYPYPFPTAQITYRSPVMSGFRVAVGIMDPVDTTDDTLVGKNYQDTPRFESEITYQTQLGGVDLFSWVNGMRQKSENTDSSVESVTSQGLGYGLQAKMGNLSLTASGFDAEGVNPFFTNNAGEPVLREIDSTGYLLQGSYKFAGKTRVALSFGKTEDDGNGLGFEADYETRGLGVFHSINDNLTLVAEYNQFEIEDRTNNLTIEETDTVALGVVLSW</sequence>
<evidence type="ECO:0000256" key="4">
    <source>
        <dbReference type="ARBA" id="ARBA00022452"/>
    </source>
</evidence>
<comment type="caution">
    <text evidence="12">The sequence shown here is derived from an EMBL/GenBank/DDBJ whole genome shotgun (WGS) entry which is preliminary data.</text>
</comment>
<dbReference type="GO" id="GO:0015288">
    <property type="term" value="F:porin activity"/>
    <property type="evidence" value="ECO:0007669"/>
    <property type="project" value="UniProtKB-KW"/>
</dbReference>
<dbReference type="InterPro" id="IPR033900">
    <property type="entry name" value="Gram_neg_porin_domain"/>
</dbReference>
<evidence type="ECO:0000256" key="10">
    <source>
        <dbReference type="ARBA" id="ARBA00023237"/>
    </source>
</evidence>
<keyword evidence="3" id="KW-0813">Transport</keyword>
<dbReference type="InterPro" id="IPR023614">
    <property type="entry name" value="Porin_dom_sf"/>
</dbReference>
<evidence type="ECO:0000256" key="6">
    <source>
        <dbReference type="ARBA" id="ARBA00022729"/>
    </source>
</evidence>
<evidence type="ECO:0000259" key="11">
    <source>
        <dbReference type="Pfam" id="PF13609"/>
    </source>
</evidence>
<dbReference type="InterPro" id="IPR050298">
    <property type="entry name" value="Gram-neg_bact_OMP"/>
</dbReference>
<comment type="subcellular location">
    <subcellularLocation>
        <location evidence="1">Membrane</location>
        <topology evidence="1">Multi-pass membrane protein</topology>
    </subcellularLocation>
</comment>
<dbReference type="Gene3D" id="2.40.160.10">
    <property type="entry name" value="Porin"/>
    <property type="match status" value="1"/>
</dbReference>
<keyword evidence="5" id="KW-0812">Transmembrane</keyword>
<dbReference type="PANTHER" id="PTHR34501">
    <property type="entry name" value="PROTEIN YDDL-RELATED"/>
    <property type="match status" value="1"/>
</dbReference>
<keyword evidence="9" id="KW-0472">Membrane</keyword>
<keyword evidence="10" id="KW-0998">Cell outer membrane</keyword>
<evidence type="ECO:0000256" key="2">
    <source>
        <dbReference type="ARBA" id="ARBA00011233"/>
    </source>
</evidence>
<dbReference type="SUPFAM" id="SSF56935">
    <property type="entry name" value="Porins"/>
    <property type="match status" value="1"/>
</dbReference>
<evidence type="ECO:0000256" key="3">
    <source>
        <dbReference type="ARBA" id="ARBA00022448"/>
    </source>
</evidence>
<dbReference type="EMBL" id="LAZR01000109">
    <property type="protein sequence ID" value="KKN90532.1"/>
    <property type="molecule type" value="Genomic_DNA"/>
</dbReference>
<dbReference type="PANTHER" id="PTHR34501:SF9">
    <property type="entry name" value="MAJOR OUTER MEMBRANE PROTEIN P.IA"/>
    <property type="match status" value="1"/>
</dbReference>
<keyword evidence="4" id="KW-1134">Transmembrane beta strand</keyword>
<dbReference type="Pfam" id="PF13609">
    <property type="entry name" value="Porin_4"/>
    <property type="match status" value="1"/>
</dbReference>
<proteinExistence type="predicted"/>
<dbReference type="GO" id="GO:0046930">
    <property type="term" value="C:pore complex"/>
    <property type="evidence" value="ECO:0007669"/>
    <property type="project" value="UniProtKB-KW"/>
</dbReference>
<reference evidence="12" key="1">
    <citation type="journal article" date="2015" name="Nature">
        <title>Complex archaea that bridge the gap between prokaryotes and eukaryotes.</title>
        <authorList>
            <person name="Spang A."/>
            <person name="Saw J.H."/>
            <person name="Jorgensen S.L."/>
            <person name="Zaremba-Niedzwiedzka K."/>
            <person name="Martijn J."/>
            <person name="Lind A.E."/>
            <person name="van Eijk R."/>
            <person name="Schleper C."/>
            <person name="Guy L."/>
            <person name="Ettema T.J."/>
        </authorList>
    </citation>
    <scope>NUCLEOTIDE SEQUENCE</scope>
</reference>
<evidence type="ECO:0000256" key="1">
    <source>
        <dbReference type="ARBA" id="ARBA00004141"/>
    </source>
</evidence>
<evidence type="ECO:0000256" key="9">
    <source>
        <dbReference type="ARBA" id="ARBA00023136"/>
    </source>
</evidence>